<dbReference type="Gene3D" id="1.25.40.10">
    <property type="entry name" value="Tetratricopeptide repeat domain"/>
    <property type="match status" value="3"/>
</dbReference>
<dbReference type="PANTHER" id="PTHR46082">
    <property type="entry name" value="ATP/GTP-BINDING PROTEIN-RELATED"/>
    <property type="match status" value="1"/>
</dbReference>
<sequence length="1075" mass="119485">MFAHASHFGIEASTFINVGRDYVVNIGGAQTPVRPELGIDDVLCCPPPSKDFVGRESILQKLSKFFAAPVVSITCEKPEMMEDIVTRVKGWSGFSFVKWDASSEDGLENGLDEWNSVVGRTPKNTLLMLESADPSLDLDSYIPYSLQTPVLILSMSSRISAFASNPGCIFMPPASMNKPAYRKFLDNAKTAFPDAVARFSHHWVVDASSESTLVANFKILGNAANIGNEVQDICQFLKNQKEEWLLIFDNADHGVNLVKYIPQCNHGNIIITSRDKDVHQLSSDRSFGDIADLSEDEAIKLLLKSVSQEDTKDTHLAIVHALGCQALAIATAGTYVSQHPTCQLKDYLKVFNQKHDALLKYPLRTVDRYERTILAAFYLSFDFLSPPTQAFMQMCSFFHHFSIPVDIFYRGISFTKDKDEILPGEEESVNLIAEKLISFVGKFSTNLEVDASINELAKLSLTAYNPANQSLSFHPVVHHCAQQTIGKDNPAHTATLLLAHATPGYGVSGDDYNFQRQLFPHAHHLFQDRTSFPGVFISLKLSYIFKQEGHWSIVERLERQVLQSQKTALGEQHPATLTSMSNLALTYRCLGRYNEAEILGKEVVQVRKAVHGDQHPHTLTSMSNLASTYSSLGRYNEAEALGKEVIQVCRTVHGDQHPHTLTSMSNLALTYSSLGRYSEAERLGKEVVQVCKTVLGDQHPGTLTSMSNLALTYSSLGRYNEAEVLGKEVVEVCRTVFGGQHPDTLTSMSNLALTYSSLGRYNEAEALGKEVVQACKTILGDQHPDTLTSRSNLSLTYSNLGRYNKAEVLGKEVLQIRKTVLGDQHPDTLASMSNLVLTFYHLRRYNEAEVMGKEVLQIRKTVLGPQHPHTLTSMSILASSYSQLGKYNEAELLEKEVMQTRKTVLGDQHPDTLTSMSNLALTYHHLRRYSEAEVLGKEVVQIRKTVLGAQHPDTLTSMSNLASIYSSFERHDEAEILGKEVVQVRKTVLGAQHPQTLTSMSILASSYSLRGKYNEAEVLEKELVQISKTVLGDQHPGTLAFMSKLALNYIKMGRFKEAEALQHEIAQIKSLNPTV</sequence>
<reference evidence="1" key="1">
    <citation type="submission" date="2020-11" db="EMBL/GenBank/DDBJ databases">
        <authorList>
            <consortium name="DOE Joint Genome Institute"/>
            <person name="Ahrendt S."/>
            <person name="Riley R."/>
            <person name="Andreopoulos W."/>
            <person name="Labutti K."/>
            <person name="Pangilinan J."/>
            <person name="Ruiz-Duenas F.J."/>
            <person name="Barrasa J.M."/>
            <person name="Sanchez-Garcia M."/>
            <person name="Camarero S."/>
            <person name="Miyauchi S."/>
            <person name="Serrano A."/>
            <person name="Linde D."/>
            <person name="Babiker R."/>
            <person name="Drula E."/>
            <person name="Ayuso-Fernandez I."/>
            <person name="Pacheco R."/>
            <person name="Padilla G."/>
            <person name="Ferreira P."/>
            <person name="Barriuso J."/>
            <person name="Kellner H."/>
            <person name="Castanera R."/>
            <person name="Alfaro M."/>
            <person name="Ramirez L."/>
            <person name="Pisabarro A.G."/>
            <person name="Kuo A."/>
            <person name="Tritt A."/>
            <person name="Lipzen A."/>
            <person name="He G."/>
            <person name="Yan M."/>
            <person name="Ng V."/>
            <person name="Cullen D."/>
            <person name="Martin F."/>
            <person name="Rosso M.-N."/>
            <person name="Henrissat B."/>
            <person name="Hibbett D."/>
            <person name="Martinez A.T."/>
            <person name="Grigoriev I.V."/>
        </authorList>
    </citation>
    <scope>NUCLEOTIDE SEQUENCE</scope>
    <source>
        <strain evidence="1">AH 40177</strain>
    </source>
</reference>
<dbReference type="InterPro" id="IPR011990">
    <property type="entry name" value="TPR-like_helical_dom_sf"/>
</dbReference>
<dbReference type="InterPro" id="IPR053137">
    <property type="entry name" value="NLR-like"/>
</dbReference>
<dbReference type="PANTHER" id="PTHR46082:SF11">
    <property type="entry name" value="AAA+ ATPASE DOMAIN-CONTAINING PROTEIN-RELATED"/>
    <property type="match status" value="1"/>
</dbReference>
<dbReference type="Pfam" id="PF13374">
    <property type="entry name" value="TPR_10"/>
    <property type="match status" value="6"/>
</dbReference>
<dbReference type="InterPro" id="IPR027417">
    <property type="entry name" value="P-loop_NTPase"/>
</dbReference>
<comment type="caution">
    <text evidence="1">The sequence shown here is derived from an EMBL/GenBank/DDBJ whole genome shotgun (WGS) entry which is preliminary data.</text>
</comment>
<dbReference type="OrthoDB" id="20872at2759"/>
<proteinExistence type="predicted"/>
<keyword evidence="2" id="KW-1185">Reference proteome</keyword>
<dbReference type="Gene3D" id="3.40.50.300">
    <property type="entry name" value="P-loop containing nucleotide triphosphate hydrolases"/>
    <property type="match status" value="1"/>
</dbReference>
<dbReference type="Pfam" id="PF13424">
    <property type="entry name" value="TPR_12"/>
    <property type="match status" value="3"/>
</dbReference>
<dbReference type="AlphaFoldDB" id="A0A9P5U884"/>
<dbReference type="Proteomes" id="UP000772434">
    <property type="component" value="Unassembled WGS sequence"/>
</dbReference>
<evidence type="ECO:0008006" key="3">
    <source>
        <dbReference type="Google" id="ProtNLM"/>
    </source>
</evidence>
<organism evidence="1 2">
    <name type="scientific">Rhodocollybia butyracea</name>
    <dbReference type="NCBI Taxonomy" id="206335"/>
    <lineage>
        <taxon>Eukaryota</taxon>
        <taxon>Fungi</taxon>
        <taxon>Dikarya</taxon>
        <taxon>Basidiomycota</taxon>
        <taxon>Agaricomycotina</taxon>
        <taxon>Agaricomycetes</taxon>
        <taxon>Agaricomycetidae</taxon>
        <taxon>Agaricales</taxon>
        <taxon>Marasmiineae</taxon>
        <taxon>Omphalotaceae</taxon>
        <taxon>Rhodocollybia</taxon>
    </lineage>
</organism>
<gene>
    <name evidence="1" type="ORF">BDP27DRAFT_1447514</name>
</gene>
<evidence type="ECO:0000313" key="1">
    <source>
        <dbReference type="EMBL" id="KAF9069589.1"/>
    </source>
</evidence>
<accession>A0A9P5U884</accession>
<dbReference type="SUPFAM" id="SSF52540">
    <property type="entry name" value="P-loop containing nucleoside triphosphate hydrolases"/>
    <property type="match status" value="1"/>
</dbReference>
<name>A0A9P5U884_9AGAR</name>
<dbReference type="InterPro" id="IPR019734">
    <property type="entry name" value="TPR_rpt"/>
</dbReference>
<dbReference type="SUPFAM" id="SSF48452">
    <property type="entry name" value="TPR-like"/>
    <property type="match status" value="4"/>
</dbReference>
<protein>
    <recommendedName>
        <fullName evidence="3">TPR-like protein</fullName>
    </recommendedName>
</protein>
<dbReference type="PRINTS" id="PR00381">
    <property type="entry name" value="KINESINLIGHT"/>
</dbReference>
<dbReference type="EMBL" id="JADNRY010000048">
    <property type="protein sequence ID" value="KAF9069589.1"/>
    <property type="molecule type" value="Genomic_DNA"/>
</dbReference>
<dbReference type="SMART" id="SM00028">
    <property type="entry name" value="TPR"/>
    <property type="match status" value="9"/>
</dbReference>
<evidence type="ECO:0000313" key="2">
    <source>
        <dbReference type="Proteomes" id="UP000772434"/>
    </source>
</evidence>